<evidence type="ECO:0000256" key="4">
    <source>
        <dbReference type="SAM" id="MobiDB-lite"/>
    </source>
</evidence>
<dbReference type="FunFam" id="3.30.70.330:FF:000842">
    <property type="entry name" value="Pumilio domain-containing protein c"/>
    <property type="match status" value="1"/>
</dbReference>
<dbReference type="PANTHER" id="PTHR47093:SF1">
    <property type="entry name" value="PROTEIN JSN1-RELATED"/>
    <property type="match status" value="1"/>
</dbReference>
<dbReference type="FunFam" id="3.30.70.330:FF:000486">
    <property type="entry name" value="Pumilio domain-containing protein c"/>
    <property type="match status" value="1"/>
</dbReference>
<gene>
    <name evidence="7" type="ORF">BDP27DRAFT_1269548</name>
</gene>
<dbReference type="GO" id="GO:0000288">
    <property type="term" value="P:nuclear-transcribed mRNA catabolic process, deadenylation-dependent decay"/>
    <property type="evidence" value="ECO:0007669"/>
    <property type="project" value="TreeGrafter"/>
</dbReference>
<feature type="region of interest" description="Disordered" evidence="4">
    <location>
        <begin position="1140"/>
        <end position="1220"/>
    </location>
</feature>
<dbReference type="Proteomes" id="UP000772434">
    <property type="component" value="Unassembled WGS sequence"/>
</dbReference>
<dbReference type="PANTHER" id="PTHR47093">
    <property type="entry name" value="PROTEIN JSN1-RELATED"/>
    <property type="match status" value="1"/>
</dbReference>
<dbReference type="InterPro" id="IPR011989">
    <property type="entry name" value="ARM-like"/>
</dbReference>
<dbReference type="SMART" id="SM00360">
    <property type="entry name" value="RRM"/>
    <property type="match status" value="2"/>
</dbReference>
<feature type="region of interest" description="Disordered" evidence="4">
    <location>
        <begin position="1"/>
        <end position="91"/>
    </location>
</feature>
<feature type="compositionally biased region" description="Low complexity" evidence="4">
    <location>
        <begin position="527"/>
        <end position="542"/>
    </location>
</feature>
<dbReference type="SMART" id="SM00025">
    <property type="entry name" value="Pumilio"/>
    <property type="match status" value="6"/>
</dbReference>
<dbReference type="Pfam" id="PF00806">
    <property type="entry name" value="PUF"/>
    <property type="match status" value="2"/>
</dbReference>
<keyword evidence="1" id="KW-0677">Repeat</keyword>
<evidence type="ECO:0000313" key="8">
    <source>
        <dbReference type="Proteomes" id="UP000772434"/>
    </source>
</evidence>
<dbReference type="InterPro" id="IPR035979">
    <property type="entry name" value="RBD_domain_sf"/>
</dbReference>
<evidence type="ECO:0000256" key="2">
    <source>
        <dbReference type="PROSITE-ProRule" id="PRU00176"/>
    </source>
</evidence>
<name>A0A9P5PNV3_9AGAR</name>
<comment type="caution">
    <text evidence="7">The sequence shown here is derived from an EMBL/GenBank/DDBJ whole genome shotgun (WGS) entry which is preliminary data.</text>
</comment>
<feature type="domain" description="RRM" evidence="5">
    <location>
        <begin position="555"/>
        <end position="630"/>
    </location>
</feature>
<dbReference type="OrthoDB" id="2017782at2759"/>
<feature type="domain" description="PUM-HD" evidence="6">
    <location>
        <begin position="736"/>
        <end position="1089"/>
    </location>
</feature>
<dbReference type="AlphaFoldDB" id="A0A9P5PNV3"/>
<keyword evidence="2" id="KW-0694">RNA-binding</keyword>
<evidence type="ECO:0000256" key="3">
    <source>
        <dbReference type="PROSITE-ProRule" id="PRU00317"/>
    </source>
</evidence>
<dbReference type="Pfam" id="PF00076">
    <property type="entry name" value="RRM_1"/>
    <property type="match status" value="2"/>
</dbReference>
<feature type="region of interest" description="Disordered" evidence="4">
    <location>
        <begin position="509"/>
        <end position="546"/>
    </location>
</feature>
<organism evidence="7 8">
    <name type="scientific">Rhodocollybia butyracea</name>
    <dbReference type="NCBI Taxonomy" id="206335"/>
    <lineage>
        <taxon>Eukaryota</taxon>
        <taxon>Fungi</taxon>
        <taxon>Dikarya</taxon>
        <taxon>Basidiomycota</taxon>
        <taxon>Agaricomycotina</taxon>
        <taxon>Agaricomycetes</taxon>
        <taxon>Agaricomycetidae</taxon>
        <taxon>Agaricales</taxon>
        <taxon>Marasmiineae</taxon>
        <taxon>Omphalotaceae</taxon>
        <taxon>Rhodocollybia</taxon>
    </lineage>
</organism>
<dbReference type="Gene3D" id="3.30.70.330">
    <property type="match status" value="2"/>
</dbReference>
<protein>
    <submittedName>
        <fullName evidence="7">Uncharacterized protein</fullName>
    </submittedName>
</protein>
<dbReference type="CDD" id="cd00590">
    <property type="entry name" value="RRM_SF"/>
    <property type="match status" value="1"/>
</dbReference>
<evidence type="ECO:0000259" key="5">
    <source>
        <dbReference type="PROSITE" id="PS50102"/>
    </source>
</evidence>
<reference evidence="7" key="1">
    <citation type="submission" date="2020-11" db="EMBL/GenBank/DDBJ databases">
        <authorList>
            <consortium name="DOE Joint Genome Institute"/>
            <person name="Ahrendt S."/>
            <person name="Riley R."/>
            <person name="Andreopoulos W."/>
            <person name="Labutti K."/>
            <person name="Pangilinan J."/>
            <person name="Ruiz-Duenas F.J."/>
            <person name="Barrasa J.M."/>
            <person name="Sanchez-Garcia M."/>
            <person name="Camarero S."/>
            <person name="Miyauchi S."/>
            <person name="Serrano A."/>
            <person name="Linde D."/>
            <person name="Babiker R."/>
            <person name="Drula E."/>
            <person name="Ayuso-Fernandez I."/>
            <person name="Pacheco R."/>
            <person name="Padilla G."/>
            <person name="Ferreira P."/>
            <person name="Barriuso J."/>
            <person name="Kellner H."/>
            <person name="Castanera R."/>
            <person name="Alfaro M."/>
            <person name="Ramirez L."/>
            <person name="Pisabarro A.G."/>
            <person name="Kuo A."/>
            <person name="Tritt A."/>
            <person name="Lipzen A."/>
            <person name="He G."/>
            <person name="Yan M."/>
            <person name="Ng V."/>
            <person name="Cullen D."/>
            <person name="Martin F."/>
            <person name="Rosso M.-N."/>
            <person name="Henrissat B."/>
            <person name="Hibbett D."/>
            <person name="Martinez A.T."/>
            <person name="Grigoriev I.V."/>
        </authorList>
    </citation>
    <scope>NUCLEOTIDE SEQUENCE</scope>
    <source>
        <strain evidence="7">AH 40177</strain>
    </source>
</reference>
<dbReference type="InterPro" id="IPR012677">
    <property type="entry name" value="Nucleotide-bd_a/b_plait_sf"/>
</dbReference>
<dbReference type="InterPro" id="IPR000504">
    <property type="entry name" value="RRM_dom"/>
</dbReference>
<dbReference type="PROSITE" id="PS50303">
    <property type="entry name" value="PUM_HD"/>
    <property type="match status" value="1"/>
</dbReference>
<dbReference type="InterPro" id="IPR016024">
    <property type="entry name" value="ARM-type_fold"/>
</dbReference>
<evidence type="ECO:0000313" key="7">
    <source>
        <dbReference type="EMBL" id="KAF9065315.1"/>
    </source>
</evidence>
<evidence type="ECO:0000259" key="6">
    <source>
        <dbReference type="PROSITE" id="PS50303"/>
    </source>
</evidence>
<dbReference type="SUPFAM" id="SSF54928">
    <property type="entry name" value="RNA-binding domain, RBD"/>
    <property type="match status" value="2"/>
</dbReference>
<feature type="repeat" description="Pumilio" evidence="3">
    <location>
        <begin position="871"/>
        <end position="909"/>
    </location>
</feature>
<dbReference type="Gene3D" id="1.25.10.10">
    <property type="entry name" value="Leucine-rich Repeat Variant"/>
    <property type="match status" value="1"/>
</dbReference>
<feature type="compositionally biased region" description="Polar residues" evidence="4">
    <location>
        <begin position="1208"/>
        <end position="1220"/>
    </location>
</feature>
<dbReference type="InterPro" id="IPR001313">
    <property type="entry name" value="Pumilio_RNA-bd_rpt"/>
</dbReference>
<dbReference type="InterPro" id="IPR052645">
    <property type="entry name" value="Pumilio_domain_protein"/>
</dbReference>
<keyword evidence="8" id="KW-1185">Reference proteome</keyword>
<sequence length="1263" mass="134794">MSLSTSDNNSSYSRAPPSGKTPPPAPSAAYAKRARELQAEQSLGARYRPPALRAIASGGSPPNDGSPTVTTPGDGSSLPPTNYPPGFRRARAGTLPSNVQLAAQRFAAASSTLGSTPASTESLLEQIASPTSNLAPARPNLRHSNTISSSNSVNRLRSESLTLPAAGLSNNAFGHSLFSSSWLSSNGSGFPVLDEMRSVTSADSVDDFDVHTLDYLGLDDTIRPPATISELRTQAQAAIAGNLAGNPSRLRASTVSNPYRSRPSLAGSLLAPNPPAEEEEYDTYDDQAFSRQRLSSYETSSPDSYTPSSYVAKGFKQDLLAASNRPRAISVGNLEDPTRSLQRRATALDAHSYINELTQQSSGLSITSNNLGGPPGILQNADKLSNRAVHFPNGETPSRASAYLLAPGATNRSVSPKTDGPSSQIQTPTRSLWIGNLDSAVTSEQLIHVFAPYGAIESLRLLPEKECGFVNFVDQSDAIRAKDDVLNRLGGNIGMPNGQTVRIGFGKADSAPVAPAKGTPSTPGPTSPGVTSAKSPSASAAPGGIDAQLQSTPTRALWIGSIPSTTTPATILSVFSPYGPIESARVLTHKNCGFINFERLDDAVRARKALNGRDVLGSDVGAIRIGFAKVPVKNGQDGTGADETIPGPVQGVGELSVGATIHALRAVKGANTIPADQQVLSGAVENYRSNLLLSMIASGIHTSTLATDSLNKPPGWIPSITEQQMIMKELSVGSVDAETDIAALADFRPPTMYYTTIPLVSERPHNKRWDASKLRDLRKRLDSGTMTTEEVDTVAGDFLDGEIVDLASDWLGNTVVQKLFERCSSGPKFAMLERICPSLAMIGIHKNGTWAAQKIIECVATPEEIGLVAQNLRPYAPPLLLDQFGNYVVQCCLRFGAPANDFIFDAIVDRMWEVAQGRFGARSMRACLESPHITLSQQRRIATAIILNSIPLATNPNGALLLTWLLDTSGFPSRYNLLAPRFTPHLSHLCTHKLASLTVLRIVNQKIEPDASHQIVEALFASPGDHVLTDVLGDQVNGVAVVHKILTSPFIEPLDKMQYIEATKRVLIELKVIATQAYRRLIEEVGLPIPNYQPTYTNSIPPTGKGKNAQNSFVPGLPQGYPSNDQGLASMMAALQMGGQNPQAGPPQLHIDPGYEVGGGRTQQQNPQNVYNSANDHYNSYGMRAPEMNPNPRGSIRRTGSLPAPGTAPQNGQYNTQSPSLTQAGSMLQYGAMPTQNIPAHLYQTTPQYMYYAQNSPNMGPYA</sequence>
<dbReference type="PROSITE" id="PS50102">
    <property type="entry name" value="RRM"/>
    <property type="match status" value="2"/>
</dbReference>
<feature type="domain" description="RRM" evidence="5">
    <location>
        <begin position="430"/>
        <end position="508"/>
    </location>
</feature>
<dbReference type="SUPFAM" id="SSF48371">
    <property type="entry name" value="ARM repeat"/>
    <property type="match status" value="1"/>
</dbReference>
<dbReference type="EMBL" id="JADNRY010000106">
    <property type="protein sequence ID" value="KAF9065315.1"/>
    <property type="molecule type" value="Genomic_DNA"/>
</dbReference>
<dbReference type="GO" id="GO:0003723">
    <property type="term" value="F:RNA binding"/>
    <property type="evidence" value="ECO:0007669"/>
    <property type="project" value="UniProtKB-UniRule"/>
</dbReference>
<proteinExistence type="predicted"/>
<feature type="compositionally biased region" description="Polar residues" evidence="4">
    <location>
        <begin position="142"/>
        <end position="151"/>
    </location>
</feature>
<feature type="region of interest" description="Disordered" evidence="4">
    <location>
        <begin position="247"/>
        <end position="283"/>
    </location>
</feature>
<feature type="repeat" description="Pumilio" evidence="3">
    <location>
        <begin position="797"/>
        <end position="833"/>
    </location>
</feature>
<evidence type="ECO:0000256" key="1">
    <source>
        <dbReference type="ARBA" id="ARBA00022737"/>
    </source>
</evidence>
<feature type="compositionally biased region" description="Polar residues" evidence="4">
    <location>
        <begin position="63"/>
        <end position="80"/>
    </location>
</feature>
<feature type="compositionally biased region" description="Polar residues" evidence="4">
    <location>
        <begin position="1162"/>
        <end position="1178"/>
    </location>
</feature>
<dbReference type="PROSITE" id="PS50302">
    <property type="entry name" value="PUM"/>
    <property type="match status" value="2"/>
</dbReference>
<dbReference type="InterPro" id="IPR033133">
    <property type="entry name" value="PUM-HD"/>
</dbReference>
<accession>A0A9P5PNV3</accession>
<feature type="region of interest" description="Disordered" evidence="4">
    <location>
        <begin position="131"/>
        <end position="151"/>
    </location>
</feature>
<feature type="compositionally biased region" description="Low complexity" evidence="4">
    <location>
        <begin position="1"/>
        <end position="18"/>
    </location>
</feature>